<dbReference type="EMBL" id="KN823037">
    <property type="protein sequence ID" value="KIO25677.1"/>
    <property type="molecule type" value="Genomic_DNA"/>
</dbReference>
<name>A0A0C3LWA7_9AGAM</name>
<feature type="transmembrane region" description="Helical" evidence="2">
    <location>
        <begin position="6"/>
        <end position="24"/>
    </location>
</feature>
<proteinExistence type="predicted"/>
<protein>
    <submittedName>
        <fullName evidence="3">Uncharacterized protein</fullName>
    </submittedName>
</protein>
<evidence type="ECO:0000256" key="1">
    <source>
        <dbReference type="SAM" id="MobiDB-lite"/>
    </source>
</evidence>
<reference evidence="4" key="2">
    <citation type="submission" date="2015-01" db="EMBL/GenBank/DDBJ databases">
        <title>Evolutionary Origins and Diversification of the Mycorrhizal Mutualists.</title>
        <authorList>
            <consortium name="DOE Joint Genome Institute"/>
            <consortium name="Mycorrhizal Genomics Consortium"/>
            <person name="Kohler A."/>
            <person name="Kuo A."/>
            <person name="Nagy L.G."/>
            <person name="Floudas D."/>
            <person name="Copeland A."/>
            <person name="Barry K.W."/>
            <person name="Cichocki N."/>
            <person name="Veneault-Fourrey C."/>
            <person name="LaButti K."/>
            <person name="Lindquist E.A."/>
            <person name="Lipzen A."/>
            <person name="Lundell T."/>
            <person name="Morin E."/>
            <person name="Murat C."/>
            <person name="Riley R."/>
            <person name="Ohm R."/>
            <person name="Sun H."/>
            <person name="Tunlid A."/>
            <person name="Henrissat B."/>
            <person name="Grigoriev I.V."/>
            <person name="Hibbett D.S."/>
            <person name="Martin F."/>
        </authorList>
    </citation>
    <scope>NUCLEOTIDE SEQUENCE [LARGE SCALE GENOMIC DNA]</scope>
    <source>
        <strain evidence="4">MUT 4182</strain>
    </source>
</reference>
<accession>A0A0C3LWA7</accession>
<organism evidence="3 4">
    <name type="scientific">Tulasnella calospora MUT 4182</name>
    <dbReference type="NCBI Taxonomy" id="1051891"/>
    <lineage>
        <taxon>Eukaryota</taxon>
        <taxon>Fungi</taxon>
        <taxon>Dikarya</taxon>
        <taxon>Basidiomycota</taxon>
        <taxon>Agaricomycotina</taxon>
        <taxon>Agaricomycetes</taxon>
        <taxon>Cantharellales</taxon>
        <taxon>Tulasnellaceae</taxon>
        <taxon>Tulasnella</taxon>
    </lineage>
</organism>
<evidence type="ECO:0000313" key="4">
    <source>
        <dbReference type="Proteomes" id="UP000054248"/>
    </source>
</evidence>
<dbReference type="HOGENOM" id="CLU_2086574_0_0_1"/>
<dbReference type="Proteomes" id="UP000054248">
    <property type="component" value="Unassembled WGS sequence"/>
</dbReference>
<keyword evidence="2" id="KW-0472">Membrane</keyword>
<gene>
    <name evidence="3" type="ORF">M407DRAFT_8249</name>
</gene>
<keyword evidence="2" id="KW-0812">Transmembrane</keyword>
<dbReference type="AlphaFoldDB" id="A0A0C3LWA7"/>
<keyword evidence="4" id="KW-1185">Reference proteome</keyword>
<feature type="region of interest" description="Disordered" evidence="1">
    <location>
        <begin position="90"/>
        <end position="117"/>
    </location>
</feature>
<evidence type="ECO:0000256" key="2">
    <source>
        <dbReference type="SAM" id="Phobius"/>
    </source>
</evidence>
<dbReference type="OrthoDB" id="3283974at2759"/>
<sequence>MIQTDTLVGCVALAAFAHILLFFVRDAARHPPGLRFTTHAAGGVGRVRREERIRALREGVGPLDHEPIRGYNRPWNTILDWIVPSTTDGPTPIDKRILGPQDPTRAVPAPTAPWNMR</sequence>
<keyword evidence="2" id="KW-1133">Transmembrane helix</keyword>
<evidence type="ECO:0000313" key="3">
    <source>
        <dbReference type="EMBL" id="KIO25677.1"/>
    </source>
</evidence>
<reference evidence="3 4" key="1">
    <citation type="submission" date="2014-04" db="EMBL/GenBank/DDBJ databases">
        <authorList>
            <consortium name="DOE Joint Genome Institute"/>
            <person name="Kuo A."/>
            <person name="Girlanda M."/>
            <person name="Perotto S."/>
            <person name="Kohler A."/>
            <person name="Nagy L.G."/>
            <person name="Floudas D."/>
            <person name="Copeland A."/>
            <person name="Barry K.W."/>
            <person name="Cichocki N."/>
            <person name="Veneault-Fourrey C."/>
            <person name="LaButti K."/>
            <person name="Lindquist E.A."/>
            <person name="Lipzen A."/>
            <person name="Lundell T."/>
            <person name="Morin E."/>
            <person name="Murat C."/>
            <person name="Sun H."/>
            <person name="Tunlid A."/>
            <person name="Henrissat B."/>
            <person name="Grigoriev I.V."/>
            <person name="Hibbett D.S."/>
            <person name="Martin F."/>
            <person name="Nordberg H.P."/>
            <person name="Cantor M.N."/>
            <person name="Hua S.X."/>
        </authorList>
    </citation>
    <scope>NUCLEOTIDE SEQUENCE [LARGE SCALE GENOMIC DNA]</scope>
    <source>
        <strain evidence="3 4">MUT 4182</strain>
    </source>
</reference>